<name>A0A7J7V3S7_MYOMY</name>
<keyword evidence="2" id="KW-1185">Reference proteome</keyword>
<protein>
    <submittedName>
        <fullName evidence="1">Uncharacterized protein</fullName>
    </submittedName>
</protein>
<gene>
    <name evidence="1" type="ORF">mMyoMyo1_008500</name>
</gene>
<evidence type="ECO:0000313" key="2">
    <source>
        <dbReference type="Proteomes" id="UP000527355"/>
    </source>
</evidence>
<dbReference type="AlphaFoldDB" id="A0A7J7V3S7"/>
<accession>A0A7J7V3S7</accession>
<comment type="caution">
    <text evidence="1">The sequence shown here is derived from an EMBL/GenBank/DDBJ whole genome shotgun (WGS) entry which is preliminary data.</text>
</comment>
<dbReference type="Proteomes" id="UP000527355">
    <property type="component" value="Unassembled WGS sequence"/>
</dbReference>
<reference evidence="1 2" key="1">
    <citation type="journal article" date="2020" name="Nature">
        <title>Six reference-quality genomes reveal evolution of bat adaptations.</title>
        <authorList>
            <person name="Jebb D."/>
            <person name="Huang Z."/>
            <person name="Pippel M."/>
            <person name="Hughes G.M."/>
            <person name="Lavrichenko K."/>
            <person name="Devanna P."/>
            <person name="Winkler S."/>
            <person name="Jermiin L.S."/>
            <person name="Skirmuntt E.C."/>
            <person name="Katzourakis A."/>
            <person name="Burkitt-Gray L."/>
            <person name="Ray D.A."/>
            <person name="Sullivan K.A.M."/>
            <person name="Roscito J.G."/>
            <person name="Kirilenko B.M."/>
            <person name="Davalos L.M."/>
            <person name="Corthals A.P."/>
            <person name="Power M.L."/>
            <person name="Jones G."/>
            <person name="Ransome R.D."/>
            <person name="Dechmann D.K.N."/>
            <person name="Locatelli A.G."/>
            <person name="Puechmaille S.J."/>
            <person name="Fedrigo O."/>
            <person name="Jarvis E.D."/>
            <person name="Hiller M."/>
            <person name="Vernes S.C."/>
            <person name="Myers E.W."/>
            <person name="Teeling E.C."/>
        </authorList>
    </citation>
    <scope>NUCLEOTIDE SEQUENCE [LARGE SCALE GENOMIC DNA]</scope>
    <source>
        <strain evidence="1">MMyoMyo1</strain>
        <tissue evidence="1">Flight muscle</tissue>
    </source>
</reference>
<sequence>MSFMSLSLGVNHFLKTRGIEIGFFLSNFTVSEKGLCHCSLVSFQPVTTRASPRTAYPTGVVSLSPWPPRPLPCCRHSPTARHPPPRTLSQEPGRRAPLALRGVVLPPCEWPAWSKGQWTYHYFNSLAQVMRTWEGKVV</sequence>
<dbReference type="EMBL" id="JABWUV010000011">
    <property type="protein sequence ID" value="KAF6319763.1"/>
    <property type="molecule type" value="Genomic_DNA"/>
</dbReference>
<evidence type="ECO:0000313" key="1">
    <source>
        <dbReference type="EMBL" id="KAF6319763.1"/>
    </source>
</evidence>
<proteinExistence type="predicted"/>
<organism evidence="1 2">
    <name type="scientific">Myotis myotis</name>
    <name type="common">Greater mouse-eared bat</name>
    <name type="synonym">Vespertilio myotis</name>
    <dbReference type="NCBI Taxonomy" id="51298"/>
    <lineage>
        <taxon>Eukaryota</taxon>
        <taxon>Metazoa</taxon>
        <taxon>Chordata</taxon>
        <taxon>Craniata</taxon>
        <taxon>Vertebrata</taxon>
        <taxon>Euteleostomi</taxon>
        <taxon>Mammalia</taxon>
        <taxon>Eutheria</taxon>
        <taxon>Laurasiatheria</taxon>
        <taxon>Chiroptera</taxon>
        <taxon>Yangochiroptera</taxon>
        <taxon>Vespertilionidae</taxon>
        <taxon>Myotis</taxon>
    </lineage>
</organism>